<dbReference type="InterPro" id="IPR049874">
    <property type="entry name" value="ROK_cs"/>
</dbReference>
<dbReference type="Proteomes" id="UP000182624">
    <property type="component" value="Unassembled WGS sequence"/>
</dbReference>
<dbReference type="PANTHER" id="PTHR18964">
    <property type="entry name" value="ROK (REPRESSOR, ORF, KINASE) FAMILY"/>
    <property type="match status" value="1"/>
</dbReference>
<dbReference type="PROSITE" id="PS01125">
    <property type="entry name" value="ROK"/>
    <property type="match status" value="1"/>
</dbReference>
<evidence type="ECO:0000313" key="2">
    <source>
        <dbReference type="EMBL" id="SFQ04516.1"/>
    </source>
</evidence>
<dbReference type="OrthoDB" id="9810372at2"/>
<dbReference type="InterPro" id="IPR000600">
    <property type="entry name" value="ROK"/>
</dbReference>
<reference evidence="3" key="1">
    <citation type="submission" date="2016-10" db="EMBL/GenBank/DDBJ databases">
        <authorList>
            <person name="Varghese N."/>
            <person name="Submissions S."/>
        </authorList>
    </citation>
    <scope>NUCLEOTIDE SEQUENCE [LARGE SCALE GENOMIC DNA]</scope>
    <source>
        <strain evidence="3">P18</strain>
    </source>
</reference>
<keyword evidence="2" id="KW-0808">Transferase</keyword>
<accession>A0A1I5VC63</accession>
<dbReference type="Pfam" id="PF00480">
    <property type="entry name" value="ROK"/>
    <property type="match status" value="1"/>
</dbReference>
<dbReference type="RefSeq" id="WP_083413502.1">
    <property type="nucleotide sequence ID" value="NZ_FOXO01000016.1"/>
</dbReference>
<evidence type="ECO:0000256" key="1">
    <source>
        <dbReference type="ARBA" id="ARBA00006479"/>
    </source>
</evidence>
<name>A0A1I5VC63_9FIRM</name>
<comment type="similarity">
    <text evidence="1">Belongs to the ROK (NagC/XylR) family.</text>
</comment>
<dbReference type="EMBL" id="FOXO01000016">
    <property type="protein sequence ID" value="SFQ04516.1"/>
    <property type="molecule type" value="Genomic_DNA"/>
</dbReference>
<gene>
    <name evidence="2" type="ORF">SAMN04487928_11650</name>
</gene>
<dbReference type="AlphaFoldDB" id="A0A1I5VC63"/>
<dbReference type="InterPro" id="IPR043129">
    <property type="entry name" value="ATPase_NBD"/>
</dbReference>
<dbReference type="SUPFAM" id="SSF53067">
    <property type="entry name" value="Actin-like ATPase domain"/>
    <property type="match status" value="1"/>
</dbReference>
<dbReference type="PANTHER" id="PTHR18964:SF149">
    <property type="entry name" value="BIFUNCTIONAL UDP-N-ACETYLGLUCOSAMINE 2-EPIMERASE_N-ACETYLMANNOSAMINE KINASE"/>
    <property type="match status" value="1"/>
</dbReference>
<keyword evidence="3" id="KW-1185">Reference proteome</keyword>
<dbReference type="Gene3D" id="3.30.420.40">
    <property type="match status" value="2"/>
</dbReference>
<organism evidence="2 3">
    <name type="scientific">Butyrivibrio proteoclasticus</name>
    <dbReference type="NCBI Taxonomy" id="43305"/>
    <lineage>
        <taxon>Bacteria</taxon>
        <taxon>Bacillati</taxon>
        <taxon>Bacillota</taxon>
        <taxon>Clostridia</taxon>
        <taxon>Lachnospirales</taxon>
        <taxon>Lachnospiraceae</taxon>
        <taxon>Butyrivibrio</taxon>
    </lineage>
</organism>
<sequence>MGKDMFRIGVDVGGTNIAIGLVDEAYNIVVKTSIKTSEASEPEQMIDAIALTIKKILVDKDLSESDIEAIGVGVPGTAELTTGRIMYANNLGFEEVPFLPKLKEALGAELGRKTSFDNDGNAAAIGEYITGGYDVDNFMMVTLGTGIGGGIIINRKLLRGVNFAAAEFGHMTINLDGVDCNCGRKGCFEDYASATALMNQAKEAMEKDVDKESLLWQLCGKAENADGEIFFEAVRRKDRLALEVLDGFTTYLAEGITNLINILQPDVLVLSGGITRAADLFLDDLKKKVAKGIYSRTSEKNTEIMLAHGISDAGDVGIIGAALIDRG</sequence>
<keyword evidence="2" id="KW-0418">Kinase</keyword>
<evidence type="ECO:0000313" key="3">
    <source>
        <dbReference type="Proteomes" id="UP000182624"/>
    </source>
</evidence>
<proteinExistence type="inferred from homology"/>
<dbReference type="GO" id="GO:0016301">
    <property type="term" value="F:kinase activity"/>
    <property type="evidence" value="ECO:0007669"/>
    <property type="project" value="UniProtKB-KW"/>
</dbReference>
<protein>
    <submittedName>
        <fullName evidence="2">Glucokinase</fullName>
    </submittedName>
</protein>